<dbReference type="RefSeq" id="WP_113858848.1">
    <property type="nucleotide sequence ID" value="NZ_QNRL01000008.1"/>
</dbReference>
<accession>A0ABX9FVN4</accession>
<sequence>MTNREHKKLLRAIRHQQQLRDNQMLAKKIDRAFTRITEGCSNRVVAATSLGSLREKKSQEELPERSNRIYYSKPSREMGVTCAGRQKLKLGSKPLI</sequence>
<dbReference type="EMBL" id="QNRL01000008">
    <property type="protein sequence ID" value="RBP09014.1"/>
    <property type="molecule type" value="Genomic_DNA"/>
</dbReference>
<comment type="caution">
    <text evidence="1">The sequence shown here is derived from an EMBL/GenBank/DDBJ whole genome shotgun (WGS) entry which is preliminary data.</text>
</comment>
<organism evidence="1 2">
    <name type="scientific">Pseudocitrobacter faecalis</name>
    <dbReference type="NCBI Taxonomy" id="1398493"/>
    <lineage>
        <taxon>Bacteria</taxon>
        <taxon>Pseudomonadati</taxon>
        <taxon>Pseudomonadota</taxon>
        <taxon>Gammaproteobacteria</taxon>
        <taxon>Enterobacterales</taxon>
        <taxon>Enterobacteriaceae</taxon>
        <taxon>Pseudocitrobacter</taxon>
    </lineage>
</organism>
<evidence type="ECO:0000313" key="1">
    <source>
        <dbReference type="EMBL" id="RBP09014.1"/>
    </source>
</evidence>
<gene>
    <name evidence="1" type="ORF">DFQ50_108303</name>
</gene>
<name>A0ABX9FVN4_9ENTR</name>
<dbReference type="Proteomes" id="UP000253201">
    <property type="component" value="Unassembled WGS sequence"/>
</dbReference>
<reference evidence="1 2" key="1">
    <citation type="submission" date="2018-06" db="EMBL/GenBank/DDBJ databases">
        <title>Genomic Encyclopedia of Type Strains, Phase IV (KMG-IV): sequencing the most valuable type-strain genomes for metagenomic binning, comparative biology and taxonomic classification.</title>
        <authorList>
            <person name="Goeker M."/>
        </authorList>
    </citation>
    <scope>NUCLEOTIDE SEQUENCE [LARGE SCALE GENOMIC DNA]</scope>
    <source>
        <strain evidence="1 2">DSM 27453</strain>
    </source>
</reference>
<evidence type="ECO:0000313" key="2">
    <source>
        <dbReference type="Proteomes" id="UP000253201"/>
    </source>
</evidence>
<proteinExistence type="predicted"/>
<protein>
    <submittedName>
        <fullName evidence="1">Uncharacterized protein</fullName>
    </submittedName>
</protein>
<keyword evidence="2" id="KW-1185">Reference proteome</keyword>